<dbReference type="Gene3D" id="2.170.130.10">
    <property type="entry name" value="TonB-dependent receptor, plug domain"/>
    <property type="match status" value="1"/>
</dbReference>
<keyword evidence="6 8" id="KW-0472">Membrane</keyword>
<feature type="chain" id="PRO_5047299746" evidence="10">
    <location>
        <begin position="27"/>
        <end position="970"/>
    </location>
</feature>
<evidence type="ECO:0000256" key="1">
    <source>
        <dbReference type="ARBA" id="ARBA00004571"/>
    </source>
</evidence>
<accession>A0ABU8S1H5</accession>
<dbReference type="Proteomes" id="UP001361239">
    <property type="component" value="Unassembled WGS sequence"/>
</dbReference>
<dbReference type="InterPro" id="IPR012910">
    <property type="entry name" value="Plug_dom"/>
</dbReference>
<gene>
    <name evidence="13" type="ORF">WG901_21180</name>
</gene>
<keyword evidence="7 8" id="KW-0998">Cell outer membrane</keyword>
<dbReference type="InterPro" id="IPR036942">
    <property type="entry name" value="Beta-barrel_TonB_sf"/>
</dbReference>
<feature type="domain" description="TonB-dependent receptor plug" evidence="12">
    <location>
        <begin position="56"/>
        <end position="170"/>
    </location>
</feature>
<evidence type="ECO:0000256" key="4">
    <source>
        <dbReference type="ARBA" id="ARBA00022692"/>
    </source>
</evidence>
<proteinExistence type="inferred from homology"/>
<evidence type="ECO:0000259" key="11">
    <source>
        <dbReference type="Pfam" id="PF00593"/>
    </source>
</evidence>
<organism evidence="13 14">
    <name type="scientific">Novosphingobium anseongense</name>
    <dbReference type="NCBI Taxonomy" id="3133436"/>
    <lineage>
        <taxon>Bacteria</taxon>
        <taxon>Pseudomonadati</taxon>
        <taxon>Pseudomonadota</taxon>
        <taxon>Alphaproteobacteria</taxon>
        <taxon>Sphingomonadales</taxon>
        <taxon>Sphingomonadaceae</taxon>
        <taxon>Novosphingobium</taxon>
    </lineage>
</organism>
<evidence type="ECO:0000313" key="14">
    <source>
        <dbReference type="Proteomes" id="UP001361239"/>
    </source>
</evidence>
<dbReference type="SUPFAM" id="SSF56935">
    <property type="entry name" value="Porins"/>
    <property type="match status" value="1"/>
</dbReference>
<feature type="signal peptide" evidence="10">
    <location>
        <begin position="1"/>
        <end position="26"/>
    </location>
</feature>
<evidence type="ECO:0000256" key="2">
    <source>
        <dbReference type="ARBA" id="ARBA00022448"/>
    </source>
</evidence>
<dbReference type="InterPro" id="IPR000531">
    <property type="entry name" value="Beta-barrel_TonB"/>
</dbReference>
<feature type="domain" description="TonB-dependent receptor-like beta-barrel" evidence="11">
    <location>
        <begin position="434"/>
        <end position="930"/>
    </location>
</feature>
<keyword evidence="2 8" id="KW-0813">Transport</keyword>
<comment type="similarity">
    <text evidence="8 9">Belongs to the TonB-dependent receptor family.</text>
</comment>
<dbReference type="PANTHER" id="PTHR47234">
    <property type="match status" value="1"/>
</dbReference>
<reference evidence="13 14" key="1">
    <citation type="submission" date="2024-03" db="EMBL/GenBank/DDBJ databases">
        <authorList>
            <person name="Jo J.-H."/>
        </authorList>
    </citation>
    <scope>NUCLEOTIDE SEQUENCE [LARGE SCALE GENOMIC DNA]</scope>
    <source>
        <strain evidence="13 14">PS1R-30</strain>
    </source>
</reference>
<dbReference type="InterPro" id="IPR039426">
    <property type="entry name" value="TonB-dep_rcpt-like"/>
</dbReference>
<keyword evidence="4 8" id="KW-0812">Transmembrane</keyword>
<comment type="caution">
    <text evidence="13">The sequence shown here is derived from an EMBL/GenBank/DDBJ whole genome shotgun (WGS) entry which is preliminary data.</text>
</comment>
<comment type="subcellular location">
    <subcellularLocation>
        <location evidence="1 8">Cell outer membrane</location>
        <topology evidence="1 8">Multi-pass membrane protein</topology>
    </subcellularLocation>
</comment>
<dbReference type="EMBL" id="JBBHJZ010000005">
    <property type="protein sequence ID" value="MEJ5979180.1"/>
    <property type="molecule type" value="Genomic_DNA"/>
</dbReference>
<evidence type="ECO:0000256" key="9">
    <source>
        <dbReference type="RuleBase" id="RU003357"/>
    </source>
</evidence>
<keyword evidence="5 9" id="KW-0798">TonB box</keyword>
<dbReference type="Pfam" id="PF07715">
    <property type="entry name" value="Plug"/>
    <property type="match status" value="1"/>
</dbReference>
<evidence type="ECO:0000256" key="7">
    <source>
        <dbReference type="ARBA" id="ARBA00023237"/>
    </source>
</evidence>
<sequence>MSIRKSAIGRTVILAALASVSMPALAQQAADAEETGAKAAGDDIVVTGSRLITDGSSSPTQVTVVTNEVLLQTTPSSVSDAMRKLPQFANSSSQSNSQAANSSFSASSYLNLRSIGPVRNLVLFDGNRLVPSSTVGAVDINTIPQMLIQRVDVATGGVSAVYGSDAVSGVVNFVIDRKFNGVKTFAQAGISSRGDNATQRLGVAAGTSFGGDRGHIEGSIEYFRSEGIESNKNRENGAARYTATGTGTAASPFRLTSNSRLGTTYSFGGRIVSTQNAAGATIVTPFTDTNFSTNGVLRPFVHGAATGTPGIESGGDGAYYESSLLSSLETKQAFLRLDYALTDTLNVHAQGAYTEADSVGVYIQPIVGGAGGLATTISASNAFLSPALQQQLAAAGVSTFVIRKFQMEVPRVVQDTNARNIFANIGFDGKIGSRFDWSVDYSHNEARRIDIIRGNGNTGRLWAALDAVVAPASYTGSDFLLNGQGQRVVCNVTLTNPSLYPGCLPLNVFGPSSEDQRASAFTRGDTRSVLTQKLDTVTATIKGSLFSLPAGEVRVAVNGEYRKQTLLGDSTNQPTALTSCTGLRFNCNPAAPVAEYRQNVIANSRGEVSVKEVGGEILVPILADAPFAKSLNLTGAVRYTDYSTSGGVTTWKAGLDWHVTDDLSFRATRSRDIRAPTVYELFGPQQFARSGYNDILTNTNDTVQVIAGSNAALAPEKADTFTVGGVYKPRWLPGLSIAVDYFNIKIKDAISLIDGTSATVQRQCIDSGFTSAVCSLYVRPLPNSNTTAANYPTRVLQSYVNAAREKTSGVDVDVIYKDHFLGGDWNFRVIGTYQPTYTRVLFAGDPLLNNAGVDGLPKYRVTGFLGYAVGAFSIDTQTTWHSATKHSALSTVVFDYPDSPAKAFTDLTVTYDIPTGTSMKPQFFVTVSNLFDTTPGIFAAPAGTPGFGPITTNGEDPVGRYFTAGFRTRF</sequence>
<dbReference type="RefSeq" id="WP_339589113.1">
    <property type="nucleotide sequence ID" value="NZ_JBBHJZ010000005.1"/>
</dbReference>
<evidence type="ECO:0000256" key="6">
    <source>
        <dbReference type="ARBA" id="ARBA00023136"/>
    </source>
</evidence>
<evidence type="ECO:0000256" key="8">
    <source>
        <dbReference type="PROSITE-ProRule" id="PRU01360"/>
    </source>
</evidence>
<dbReference type="PROSITE" id="PS52016">
    <property type="entry name" value="TONB_DEPENDENT_REC_3"/>
    <property type="match status" value="1"/>
</dbReference>
<keyword evidence="14" id="KW-1185">Reference proteome</keyword>
<dbReference type="InterPro" id="IPR037066">
    <property type="entry name" value="Plug_dom_sf"/>
</dbReference>
<evidence type="ECO:0000313" key="13">
    <source>
        <dbReference type="EMBL" id="MEJ5979180.1"/>
    </source>
</evidence>
<keyword evidence="13" id="KW-0675">Receptor</keyword>
<keyword evidence="3 8" id="KW-1134">Transmembrane beta strand</keyword>
<evidence type="ECO:0000256" key="10">
    <source>
        <dbReference type="SAM" id="SignalP"/>
    </source>
</evidence>
<dbReference type="Gene3D" id="2.40.170.20">
    <property type="entry name" value="TonB-dependent receptor, beta-barrel domain"/>
    <property type="match status" value="1"/>
</dbReference>
<evidence type="ECO:0000256" key="5">
    <source>
        <dbReference type="ARBA" id="ARBA00023077"/>
    </source>
</evidence>
<protein>
    <submittedName>
        <fullName evidence="13">TonB-dependent receptor</fullName>
    </submittedName>
</protein>
<dbReference type="Pfam" id="PF00593">
    <property type="entry name" value="TonB_dep_Rec_b-barrel"/>
    <property type="match status" value="1"/>
</dbReference>
<evidence type="ECO:0000256" key="3">
    <source>
        <dbReference type="ARBA" id="ARBA00022452"/>
    </source>
</evidence>
<dbReference type="PANTHER" id="PTHR47234:SF2">
    <property type="entry name" value="TONB-DEPENDENT RECEPTOR"/>
    <property type="match status" value="1"/>
</dbReference>
<evidence type="ECO:0000259" key="12">
    <source>
        <dbReference type="Pfam" id="PF07715"/>
    </source>
</evidence>
<name>A0ABU8S1H5_9SPHN</name>
<keyword evidence="10" id="KW-0732">Signal</keyword>